<dbReference type="EMBL" id="SRYE01000005">
    <property type="protein sequence ID" value="TGY61381.1"/>
    <property type="molecule type" value="Genomic_DNA"/>
</dbReference>
<evidence type="ECO:0000313" key="10">
    <source>
        <dbReference type="EMBL" id="TGY61381.1"/>
    </source>
</evidence>
<feature type="transmembrane region" description="Helical" evidence="9">
    <location>
        <begin position="50"/>
        <end position="68"/>
    </location>
</feature>
<dbReference type="InterPro" id="IPR002549">
    <property type="entry name" value="AI-2E-like"/>
</dbReference>
<dbReference type="PANTHER" id="PTHR21716:SF53">
    <property type="entry name" value="PERMEASE PERM-RELATED"/>
    <property type="match status" value="1"/>
</dbReference>
<evidence type="ECO:0000256" key="2">
    <source>
        <dbReference type="ARBA" id="ARBA00009773"/>
    </source>
</evidence>
<evidence type="ECO:0000256" key="5">
    <source>
        <dbReference type="ARBA" id="ARBA00022692"/>
    </source>
</evidence>
<feature type="transmembrane region" description="Helical" evidence="9">
    <location>
        <begin position="275"/>
        <end position="302"/>
    </location>
</feature>
<sequence length="503" mass="54208">MARPLAHHSIQDISAEDRLRMIRVWTAIGFIVIFVCVVWALGYIAPAIEFLAVGIIVGFICSPIVNWLETKGVGRALGAILALLIVLGVAIGVLAILGPLTLEQLNTLLQRIPGYFRELQDWLRSLFERYGTTETAEFQTNISALVDGFSTMGTRFANDMASQISSGLIPNLMNLVNTFFMFFLGLVLAYWLARDYPRIVREFAIVAGPKHEDDLMLLLAVASRSMGGYMRGIVITSLVGGSLAFLGYIVVGQPYAPLMGTLTGLLHFVPVIGPWIAAAIATVTALFVSPLCAFWTLIVAMVAENITDNVVSPVVMRSAVQVHPAMSLLAIVLGSSLGGAVGMAISIPVSAAIKGVFIYYFETRTGRQIVSYHGAIFQGTPFHHADGSIAPSCDALDDDSFFVTSRLIPDENEGDVSAAPGGEPAKPSVGEIVRERAEELRLFVEHPKAHSESTSGSQAPKARSSRQEEASDEPRDPQEEARDSQGSPAEKPVHPSSKDKGEL</sequence>
<keyword evidence="5 9" id="KW-0812">Transmembrane</keyword>
<keyword evidence="3" id="KW-0813">Transport</keyword>
<dbReference type="GO" id="GO:0005886">
    <property type="term" value="C:plasma membrane"/>
    <property type="evidence" value="ECO:0007669"/>
    <property type="project" value="UniProtKB-SubCell"/>
</dbReference>
<protein>
    <submittedName>
        <fullName evidence="10">AI-2E family transporter</fullName>
    </submittedName>
</protein>
<evidence type="ECO:0000256" key="3">
    <source>
        <dbReference type="ARBA" id="ARBA00022448"/>
    </source>
</evidence>
<keyword evidence="4" id="KW-1003">Cell membrane</keyword>
<keyword evidence="7 9" id="KW-0472">Membrane</keyword>
<feature type="compositionally biased region" description="Basic and acidic residues" evidence="8">
    <location>
        <begin position="465"/>
        <end position="483"/>
    </location>
</feature>
<evidence type="ECO:0000256" key="6">
    <source>
        <dbReference type="ARBA" id="ARBA00022989"/>
    </source>
</evidence>
<dbReference type="OrthoDB" id="3185394at2"/>
<feature type="region of interest" description="Disordered" evidence="8">
    <location>
        <begin position="443"/>
        <end position="503"/>
    </location>
</feature>
<name>A0A4S2F2R2_9ACTN</name>
<comment type="similarity">
    <text evidence="2">Belongs to the autoinducer-2 exporter (AI-2E) (TC 2.A.86) family.</text>
</comment>
<comment type="caution">
    <text evidence="10">The sequence shown here is derived from an EMBL/GenBank/DDBJ whole genome shotgun (WGS) entry which is preliminary data.</text>
</comment>
<evidence type="ECO:0000256" key="9">
    <source>
        <dbReference type="SAM" id="Phobius"/>
    </source>
</evidence>
<feature type="transmembrane region" description="Helical" evidence="9">
    <location>
        <begin position="233"/>
        <end position="255"/>
    </location>
</feature>
<comment type="subcellular location">
    <subcellularLocation>
        <location evidence="1">Cell membrane</location>
        <topology evidence="1">Multi-pass membrane protein</topology>
    </subcellularLocation>
</comment>
<evidence type="ECO:0000256" key="4">
    <source>
        <dbReference type="ARBA" id="ARBA00022475"/>
    </source>
</evidence>
<dbReference type="Pfam" id="PF01594">
    <property type="entry name" value="AI-2E_transport"/>
    <property type="match status" value="1"/>
</dbReference>
<proteinExistence type="inferred from homology"/>
<keyword evidence="11" id="KW-1185">Reference proteome</keyword>
<organism evidence="10 11">
    <name type="scientific">Muricaecibacterium torontonense</name>
    <dbReference type="NCBI Taxonomy" id="3032871"/>
    <lineage>
        <taxon>Bacteria</taxon>
        <taxon>Bacillati</taxon>
        <taxon>Actinomycetota</taxon>
        <taxon>Coriobacteriia</taxon>
        <taxon>Coriobacteriales</taxon>
        <taxon>Atopobiaceae</taxon>
        <taxon>Muricaecibacterium</taxon>
    </lineage>
</organism>
<feature type="transmembrane region" description="Helical" evidence="9">
    <location>
        <begin position="175"/>
        <end position="193"/>
    </location>
</feature>
<accession>A0A4S2F2R2</accession>
<feature type="transmembrane region" description="Helical" evidence="9">
    <location>
        <begin position="21"/>
        <end position="44"/>
    </location>
</feature>
<evidence type="ECO:0000256" key="7">
    <source>
        <dbReference type="ARBA" id="ARBA00023136"/>
    </source>
</evidence>
<evidence type="ECO:0000313" key="11">
    <source>
        <dbReference type="Proteomes" id="UP000310263"/>
    </source>
</evidence>
<evidence type="ECO:0000256" key="1">
    <source>
        <dbReference type="ARBA" id="ARBA00004651"/>
    </source>
</evidence>
<feature type="compositionally biased region" description="Basic and acidic residues" evidence="8">
    <location>
        <begin position="491"/>
        <end position="503"/>
    </location>
</feature>
<gene>
    <name evidence="10" type="ORF">E5334_08195</name>
</gene>
<keyword evidence="6 9" id="KW-1133">Transmembrane helix</keyword>
<dbReference type="RefSeq" id="WP_136013103.1">
    <property type="nucleotide sequence ID" value="NZ_SRYE01000005.1"/>
</dbReference>
<reference evidence="10 11" key="1">
    <citation type="submission" date="2019-04" db="EMBL/GenBank/DDBJ databases">
        <title>Microbes associate with the intestines of laboratory mice.</title>
        <authorList>
            <person name="Navarre W."/>
            <person name="Wong E."/>
            <person name="Huang K."/>
            <person name="Tropini C."/>
            <person name="Ng K."/>
            <person name="Yu B."/>
        </authorList>
    </citation>
    <scope>NUCLEOTIDE SEQUENCE [LARGE SCALE GENOMIC DNA]</scope>
    <source>
        <strain evidence="10 11">NM07_P-09</strain>
    </source>
</reference>
<evidence type="ECO:0000256" key="8">
    <source>
        <dbReference type="SAM" id="MobiDB-lite"/>
    </source>
</evidence>
<dbReference type="GO" id="GO:0055085">
    <property type="term" value="P:transmembrane transport"/>
    <property type="evidence" value="ECO:0007669"/>
    <property type="project" value="TreeGrafter"/>
</dbReference>
<feature type="transmembrane region" description="Helical" evidence="9">
    <location>
        <begin position="80"/>
        <end position="102"/>
    </location>
</feature>
<dbReference type="AlphaFoldDB" id="A0A4S2F2R2"/>
<dbReference type="Proteomes" id="UP000310263">
    <property type="component" value="Unassembled WGS sequence"/>
</dbReference>
<dbReference type="PANTHER" id="PTHR21716">
    <property type="entry name" value="TRANSMEMBRANE PROTEIN"/>
    <property type="match status" value="1"/>
</dbReference>